<gene>
    <name evidence="2" type="ORF">MONAX_5E023261</name>
</gene>
<evidence type="ECO:0000313" key="2">
    <source>
        <dbReference type="EMBL" id="VTJ69534.1"/>
    </source>
</evidence>
<name>A0A5E4BIJ0_MARMO</name>
<dbReference type="InterPro" id="IPR008362">
    <property type="entry name" value="MCHR2"/>
</dbReference>
<evidence type="ECO:0000256" key="1">
    <source>
        <dbReference type="SAM" id="Phobius"/>
    </source>
</evidence>
<evidence type="ECO:0008006" key="4">
    <source>
        <dbReference type="Google" id="ProtNLM"/>
    </source>
</evidence>
<feature type="transmembrane region" description="Helical" evidence="1">
    <location>
        <begin position="35"/>
        <end position="59"/>
    </location>
</feature>
<keyword evidence="1" id="KW-0472">Membrane</keyword>
<organism evidence="2 3">
    <name type="scientific">Marmota monax</name>
    <name type="common">Woodchuck</name>
    <dbReference type="NCBI Taxonomy" id="9995"/>
    <lineage>
        <taxon>Eukaryota</taxon>
        <taxon>Metazoa</taxon>
        <taxon>Chordata</taxon>
        <taxon>Craniata</taxon>
        <taxon>Vertebrata</taxon>
        <taxon>Euteleostomi</taxon>
        <taxon>Mammalia</taxon>
        <taxon>Eutheria</taxon>
        <taxon>Euarchontoglires</taxon>
        <taxon>Glires</taxon>
        <taxon>Rodentia</taxon>
        <taxon>Sciuromorpha</taxon>
        <taxon>Sciuridae</taxon>
        <taxon>Xerinae</taxon>
        <taxon>Marmotini</taxon>
        <taxon>Marmota</taxon>
    </lineage>
</organism>
<keyword evidence="3" id="KW-1185">Reference proteome</keyword>
<dbReference type="AlphaFoldDB" id="A0A5E4BIJ0"/>
<feature type="non-terminal residue" evidence="2">
    <location>
        <position position="60"/>
    </location>
</feature>
<reference evidence="2" key="1">
    <citation type="submission" date="2019-04" db="EMBL/GenBank/DDBJ databases">
        <authorList>
            <person name="Alioto T."/>
            <person name="Alioto T."/>
        </authorList>
    </citation>
    <scope>NUCLEOTIDE SEQUENCE [LARGE SCALE GENOMIC DNA]</scope>
</reference>
<proteinExistence type="predicted"/>
<protein>
    <recommendedName>
        <fullName evidence="4">G-protein coupled receptors family 1 profile domain-containing protein</fullName>
    </recommendedName>
</protein>
<evidence type="ECO:0000313" key="3">
    <source>
        <dbReference type="Proteomes" id="UP000335636"/>
    </source>
</evidence>
<accession>A0A5E4BIJ0</accession>
<dbReference type="EMBL" id="CABDUW010000465">
    <property type="protein sequence ID" value="VTJ69534.1"/>
    <property type="molecule type" value="Genomic_DNA"/>
</dbReference>
<keyword evidence="1" id="KW-0812">Transmembrane</keyword>
<comment type="caution">
    <text evidence="2">The sequence shown here is derived from an EMBL/GenBank/DDBJ whole genome shotgun (WGS) entry which is preliminary data.</text>
</comment>
<dbReference type="PRINTS" id="PR01784">
    <property type="entry name" value="MCH2RECEPTOR"/>
</dbReference>
<sequence length="60" mass="6702">MNSFHSTFWNTSTEILNKSWNKEFAFEAPNIVDTVILPSMIGVICLTGLIGNILIVFTIV</sequence>
<dbReference type="GO" id="GO:0016020">
    <property type="term" value="C:membrane"/>
    <property type="evidence" value="ECO:0007669"/>
    <property type="project" value="InterPro"/>
</dbReference>
<dbReference type="GO" id="GO:0007186">
    <property type="term" value="P:G protein-coupled receptor signaling pathway"/>
    <property type="evidence" value="ECO:0007669"/>
    <property type="project" value="InterPro"/>
</dbReference>
<dbReference type="Proteomes" id="UP000335636">
    <property type="component" value="Unassembled WGS sequence"/>
</dbReference>
<keyword evidence="1" id="KW-1133">Transmembrane helix</keyword>